<dbReference type="RefSeq" id="XP_010465744.1">
    <property type="nucleotide sequence ID" value="XM_010467442.1"/>
</dbReference>
<evidence type="ECO:0000256" key="1">
    <source>
        <dbReference type="ARBA" id="ARBA00009512"/>
    </source>
</evidence>
<evidence type="ECO:0000313" key="4">
    <source>
        <dbReference type="RefSeq" id="XP_010465744.1"/>
    </source>
</evidence>
<dbReference type="InterPro" id="IPR020814">
    <property type="entry name" value="Ribosomal_S6_plastid/chlpt"/>
</dbReference>
<sequence length="317" mass="36506">MESLLHASSSLVSLRPRIDGRDSFINPSRVVCLNPSLGRRGSKPLSLVVAAKKKKSKKDDNHGFSAKPDEATGPFPESILLKEKKIDEEGALLPEFADAEEKELYEFLDLQLQSDLNEERMRHYEVVYLIHEKHAEEVESINQKVQEFLKEKKGKVWRFSDWGMRRLAYKIQKAENAHYILMNFEIEAKYLNEFKGLLDSDERVIRHLVMKRDEAITEDCPPPPEFHSVRSGNEFYDEDDEEEEFEEGEDEGDDEVDGEEDGDNIEYEVDDDGNVVMVLYEDEEGEEEEEGASEPEEGQDKSKNGRRETRRTVNVGG</sequence>
<reference evidence="3" key="1">
    <citation type="journal article" date="2014" name="Nat. Commun.">
        <title>The emerging biofuel crop Camelina sativa retains a highly undifferentiated hexaploid genome structure.</title>
        <authorList>
            <person name="Kagale S."/>
            <person name="Koh C."/>
            <person name="Nixon J."/>
            <person name="Bollina V."/>
            <person name="Clarke W.E."/>
            <person name="Tuteja R."/>
            <person name="Spillane C."/>
            <person name="Robinson S.J."/>
            <person name="Links M.G."/>
            <person name="Clarke C."/>
            <person name="Higgins E.E."/>
            <person name="Huebert T."/>
            <person name="Sharpe A.G."/>
            <person name="Parkin I.A."/>
        </authorList>
    </citation>
    <scope>NUCLEOTIDE SEQUENCE [LARGE SCALE GENOMIC DNA]</scope>
    <source>
        <strain evidence="3">cv. DH55</strain>
    </source>
</reference>
<keyword evidence="3" id="KW-1185">Reference proteome</keyword>
<name>A0ABM0W4Y7_CAMSA</name>
<feature type="compositionally biased region" description="Basic and acidic residues" evidence="2">
    <location>
        <begin position="298"/>
        <end position="311"/>
    </location>
</feature>
<evidence type="ECO:0000313" key="3">
    <source>
        <dbReference type="Proteomes" id="UP000694864"/>
    </source>
</evidence>
<feature type="region of interest" description="Disordered" evidence="2">
    <location>
        <begin position="215"/>
        <end position="317"/>
    </location>
</feature>
<dbReference type="PANTHER" id="PTHR21011:SF1">
    <property type="entry name" value="SMALL RIBOSOMAL SUBUNIT PROTEIN BS6M"/>
    <property type="match status" value="1"/>
</dbReference>
<organism evidence="3 4">
    <name type="scientific">Camelina sativa</name>
    <name type="common">False flax</name>
    <name type="synonym">Myagrum sativum</name>
    <dbReference type="NCBI Taxonomy" id="90675"/>
    <lineage>
        <taxon>Eukaryota</taxon>
        <taxon>Viridiplantae</taxon>
        <taxon>Streptophyta</taxon>
        <taxon>Embryophyta</taxon>
        <taxon>Tracheophyta</taxon>
        <taxon>Spermatophyta</taxon>
        <taxon>Magnoliopsida</taxon>
        <taxon>eudicotyledons</taxon>
        <taxon>Gunneridae</taxon>
        <taxon>Pentapetalae</taxon>
        <taxon>rosids</taxon>
        <taxon>malvids</taxon>
        <taxon>Brassicales</taxon>
        <taxon>Brassicaceae</taxon>
        <taxon>Camelineae</taxon>
        <taxon>Camelina</taxon>
    </lineage>
</organism>
<feature type="compositionally biased region" description="Acidic residues" evidence="2">
    <location>
        <begin position="235"/>
        <end position="273"/>
    </location>
</feature>
<dbReference type="GeneID" id="104746057"/>
<protein>
    <submittedName>
        <fullName evidence="4">Nucleolar transcription factor 1-B</fullName>
    </submittedName>
</protein>
<dbReference type="CDD" id="cd00473">
    <property type="entry name" value="bS6"/>
    <property type="match status" value="1"/>
</dbReference>
<evidence type="ECO:0000256" key="2">
    <source>
        <dbReference type="SAM" id="MobiDB-lite"/>
    </source>
</evidence>
<dbReference type="InterPro" id="IPR000529">
    <property type="entry name" value="Ribosomal_bS6"/>
</dbReference>
<dbReference type="InterPro" id="IPR014717">
    <property type="entry name" value="Transl_elong_EF1B/ribsomal_bS6"/>
</dbReference>
<dbReference type="SUPFAM" id="SSF54995">
    <property type="entry name" value="Ribosomal protein S6"/>
    <property type="match status" value="1"/>
</dbReference>
<dbReference type="NCBIfam" id="TIGR00166">
    <property type="entry name" value="S6"/>
    <property type="match status" value="1"/>
</dbReference>
<feature type="compositionally biased region" description="Acidic residues" evidence="2">
    <location>
        <begin position="280"/>
        <end position="297"/>
    </location>
</feature>
<dbReference type="Gene3D" id="3.30.70.60">
    <property type="match status" value="1"/>
</dbReference>
<comment type="similarity">
    <text evidence="1">Belongs to the bacterial ribosomal protein bS6 family.</text>
</comment>
<dbReference type="Proteomes" id="UP000694864">
    <property type="component" value="Chromosome 15"/>
</dbReference>
<feature type="region of interest" description="Disordered" evidence="2">
    <location>
        <begin position="52"/>
        <end position="75"/>
    </location>
</feature>
<dbReference type="PANTHER" id="PTHR21011">
    <property type="entry name" value="MITOCHONDRIAL 28S RIBOSOMAL PROTEIN S6"/>
    <property type="match status" value="1"/>
</dbReference>
<reference evidence="4" key="2">
    <citation type="submission" date="2025-08" db="UniProtKB">
        <authorList>
            <consortium name="RefSeq"/>
        </authorList>
    </citation>
    <scope>IDENTIFICATION</scope>
    <source>
        <tissue evidence="4">Leaf</tissue>
    </source>
</reference>
<dbReference type="InterPro" id="IPR035980">
    <property type="entry name" value="Ribosomal_bS6_sf"/>
</dbReference>
<accession>A0ABM0W4Y7</accession>
<feature type="compositionally biased region" description="Basic and acidic residues" evidence="2">
    <location>
        <begin position="57"/>
        <end position="70"/>
    </location>
</feature>
<dbReference type="Pfam" id="PF01250">
    <property type="entry name" value="Ribosomal_S6"/>
    <property type="match status" value="1"/>
</dbReference>
<gene>
    <name evidence="4" type="primary">LOC104746057</name>
</gene>
<proteinExistence type="inferred from homology"/>
<dbReference type="HAMAP" id="MF_00360">
    <property type="entry name" value="Ribosomal_bS6"/>
    <property type="match status" value="1"/>
</dbReference>